<evidence type="ECO:0000313" key="2">
    <source>
        <dbReference type="Proteomes" id="UP000886501"/>
    </source>
</evidence>
<dbReference type="Proteomes" id="UP000886501">
    <property type="component" value="Unassembled WGS sequence"/>
</dbReference>
<proteinExistence type="predicted"/>
<feature type="non-terminal residue" evidence="1">
    <location>
        <position position="52"/>
    </location>
</feature>
<gene>
    <name evidence="1" type="ORF">BDM02DRAFT_3081664</name>
</gene>
<accession>A0ACB6ZN36</accession>
<keyword evidence="2" id="KW-1185">Reference proteome</keyword>
<reference evidence="1" key="2">
    <citation type="journal article" date="2020" name="Nat. Commun.">
        <title>Large-scale genome sequencing of mycorrhizal fungi provides insights into the early evolution of symbiotic traits.</title>
        <authorList>
            <person name="Miyauchi S."/>
            <person name="Kiss E."/>
            <person name="Kuo A."/>
            <person name="Drula E."/>
            <person name="Kohler A."/>
            <person name="Sanchez-Garcia M."/>
            <person name="Morin E."/>
            <person name="Andreopoulos B."/>
            <person name="Barry K.W."/>
            <person name="Bonito G."/>
            <person name="Buee M."/>
            <person name="Carver A."/>
            <person name="Chen C."/>
            <person name="Cichocki N."/>
            <person name="Clum A."/>
            <person name="Culley D."/>
            <person name="Crous P.W."/>
            <person name="Fauchery L."/>
            <person name="Girlanda M."/>
            <person name="Hayes R.D."/>
            <person name="Keri Z."/>
            <person name="LaButti K."/>
            <person name="Lipzen A."/>
            <person name="Lombard V."/>
            <person name="Magnuson J."/>
            <person name="Maillard F."/>
            <person name="Murat C."/>
            <person name="Nolan M."/>
            <person name="Ohm R.A."/>
            <person name="Pangilinan J."/>
            <person name="Pereira M.F."/>
            <person name="Perotto S."/>
            <person name="Peter M."/>
            <person name="Pfister S."/>
            <person name="Riley R."/>
            <person name="Sitrit Y."/>
            <person name="Stielow J.B."/>
            <person name="Szollosi G."/>
            <person name="Zifcakova L."/>
            <person name="Stursova M."/>
            <person name="Spatafora J.W."/>
            <person name="Tedersoo L."/>
            <person name="Vaario L.M."/>
            <person name="Yamada A."/>
            <person name="Yan M."/>
            <person name="Wang P."/>
            <person name="Xu J."/>
            <person name="Bruns T."/>
            <person name="Baldrian P."/>
            <person name="Vilgalys R."/>
            <person name="Dunand C."/>
            <person name="Henrissat B."/>
            <person name="Grigoriev I.V."/>
            <person name="Hibbett D."/>
            <person name="Nagy L.G."/>
            <person name="Martin F.M."/>
        </authorList>
    </citation>
    <scope>NUCLEOTIDE SEQUENCE</scope>
    <source>
        <strain evidence="1">P2</strain>
    </source>
</reference>
<feature type="non-terminal residue" evidence="1">
    <location>
        <position position="1"/>
    </location>
</feature>
<organism evidence="1 2">
    <name type="scientific">Thelephora ganbajun</name>
    <name type="common">Ganba fungus</name>
    <dbReference type="NCBI Taxonomy" id="370292"/>
    <lineage>
        <taxon>Eukaryota</taxon>
        <taxon>Fungi</taxon>
        <taxon>Dikarya</taxon>
        <taxon>Basidiomycota</taxon>
        <taxon>Agaricomycotina</taxon>
        <taxon>Agaricomycetes</taxon>
        <taxon>Thelephorales</taxon>
        <taxon>Thelephoraceae</taxon>
        <taxon>Thelephora</taxon>
    </lineage>
</organism>
<dbReference type="EMBL" id="MU117979">
    <property type="protein sequence ID" value="KAF9651012.1"/>
    <property type="molecule type" value="Genomic_DNA"/>
</dbReference>
<evidence type="ECO:0000313" key="1">
    <source>
        <dbReference type="EMBL" id="KAF9651012.1"/>
    </source>
</evidence>
<reference evidence="1" key="1">
    <citation type="submission" date="2019-10" db="EMBL/GenBank/DDBJ databases">
        <authorList>
            <consortium name="DOE Joint Genome Institute"/>
            <person name="Kuo A."/>
            <person name="Miyauchi S."/>
            <person name="Kiss E."/>
            <person name="Drula E."/>
            <person name="Kohler A."/>
            <person name="Sanchez-Garcia M."/>
            <person name="Andreopoulos B."/>
            <person name="Barry K.W."/>
            <person name="Bonito G."/>
            <person name="Buee M."/>
            <person name="Carver A."/>
            <person name="Chen C."/>
            <person name="Cichocki N."/>
            <person name="Clum A."/>
            <person name="Culley D."/>
            <person name="Crous P.W."/>
            <person name="Fauchery L."/>
            <person name="Girlanda M."/>
            <person name="Hayes R."/>
            <person name="Keri Z."/>
            <person name="Labutti K."/>
            <person name="Lipzen A."/>
            <person name="Lombard V."/>
            <person name="Magnuson J."/>
            <person name="Maillard F."/>
            <person name="Morin E."/>
            <person name="Murat C."/>
            <person name="Nolan M."/>
            <person name="Ohm R."/>
            <person name="Pangilinan J."/>
            <person name="Pereira M."/>
            <person name="Perotto S."/>
            <person name="Peter M."/>
            <person name="Riley R."/>
            <person name="Sitrit Y."/>
            <person name="Stielow B."/>
            <person name="Szollosi G."/>
            <person name="Zifcakova L."/>
            <person name="Stursova M."/>
            <person name="Spatafora J.W."/>
            <person name="Tedersoo L."/>
            <person name="Vaario L.-M."/>
            <person name="Yamada A."/>
            <person name="Yan M."/>
            <person name="Wang P."/>
            <person name="Xu J."/>
            <person name="Bruns T."/>
            <person name="Baldrian P."/>
            <person name="Vilgalys R."/>
            <person name="Henrissat B."/>
            <person name="Grigoriev I.V."/>
            <person name="Hibbett D."/>
            <person name="Nagy L.G."/>
            <person name="Martin F.M."/>
        </authorList>
    </citation>
    <scope>NUCLEOTIDE SEQUENCE</scope>
    <source>
        <strain evidence="1">P2</strain>
    </source>
</reference>
<comment type="caution">
    <text evidence="1">The sequence shown here is derived from an EMBL/GenBank/DDBJ whole genome shotgun (WGS) entry which is preliminary data.</text>
</comment>
<name>A0ACB6ZN36_THEGA</name>
<sequence>VYNDILSGDAYLSAVEDSSIGEYNTVLLFSIDGTQLYQHKKSDCWIYYCHFI</sequence>
<protein>
    <submittedName>
        <fullName evidence="1">Uncharacterized protein</fullName>
    </submittedName>
</protein>